<dbReference type="CDD" id="cd00143">
    <property type="entry name" value="PP2Cc"/>
    <property type="match status" value="1"/>
</dbReference>
<feature type="region of interest" description="Disordered" evidence="1">
    <location>
        <begin position="1242"/>
        <end position="1263"/>
    </location>
</feature>
<sequence>MRTEVQSGRLQQLKLLLDAGQLRESACIPAQWYNRLKQKRDHEAKLRKKKREEEMKAAKARAGKDETAEQNPEAEAQEMEGQNLDEGSQGEGENLAAEARWTSTESVRITAFAALPRGPVQLPIDCLDNQPFEGPTTSATAVAQEKSTPFFQAKADKAAEKEPASSLFITQPPGAARLLGKADEEAPAEEFSGSDSDGDADEIVTQRFAEMPRLPSSAPNALMLGDSAAAESLRAAKEAVAEELGGSIGDGDSLVFIADSGGWLWCLDIAASLSAAASSPPVAVALDVAMVAKAHEEMMKDRGEKRNKRHHRGWPSRFIAAVTALLQRREDILRGCNRYSIRFLYKVDPRIQAQVANSPAATGLLTGLTQKDARDEIGILVGLPPKQRPEAVQVVGAWPAHSQGISSLVISGSPPALVSVDSAKEVKVWSTTGDIWGHFSMRKVDSRPLPTAVWPPPHVLAVQMSLIRIAKGLCRRMGFSVSHAEELLAAQQQRATPKRSAQRSLNATERRAQIAARRAAKQRQAAAKAAEIEAQEVPLVSPTGEDNGSSAQDSVDAGIEEELPVLATGGQAPQRNVEEVMPPPVPEGSAKCGFALARNDRARMEDAIAIHKDVGGYTCAAVFDGHGGDKAAKLAKEVLPQKLDHHLRLTTDKEKAITEAFEAAEEHMYPELVDEASLSPSGTSSGTVACVALLQEKELLFVNLGDCRAVICDGSKVSTKTVDHSPEKNAGEKQRLQELVVNIDGGYVDGKVQVSRAFGDIEGNTGAKIHGLICKPEVTVAAVKDSTEFVVIATDGIWDALQEQTVLTTARKVLRESRSSEAAAQAVLESAGRVSKADNAAVIVLAINIPEPLPKREPGQFRLKFGSKTECEAEAAEAPEEGAEAEAPAQADPDARPEEEEDEEEVDVAQVRSDAAGQGTQPGERRSRRAFTQQQMREMIRNHAFSSGFQSYKQFAARPVPQDDDEMRPRRNSKERNEPVRKRQEFFGRKPAVFGVELLTDAEKEAWEAGVKGLGQRSASEGALLRYAQNRVEDMTRSVKKSLGVDATRIPDRMRSAWGDKGKGGNNWKVRHTTSKAAWNSEEGGETTVVLTRLPKTLNAEILLDLLDELFPCAYDYFYLPMDMDKFENQGLAYINFRDHETAVQCQHHFEGTDDWQGHTCERPCKPEWSSIQGYAANIERQQRSDWVSGNIPEDCKPMAFDENGMRLPTLDIFPAADTGKDSRSWRTVSYNNKEEGSKWWKDQWYGGSSSEQHDGKNGKSRGWYDSARRTAKSFFPWVENVAELPLEQKVTNGRLAWAANDRIVEELSEDVIFAGFERYKATSETTAAAESGALTPPWPLIISYEHAIRKYTYKLMAKDGRPFGVTLAKACKDATVKECNFTTPLALHAKRPHPNPPLIRFKGDKGKGRGRGRGGKLLTKTTNTANRSARRYRPKGRMLHVLYLFAGGKCKWDMATCIKEATAAAAATCSVRVEYVDICRSEKMDELSEDVIFAGFERYKATSSAAACVPVRSRMLHVLYLFAGGKCKWDMATCIKEATAAAERDKAILGNIFADYAVEISTLVAQAATGAFKTTASEQMAISVLLVDMSGCGENGCRLAKDEELQQQLRELWKDWLQAQDVGQDLLHKAEEGPPLYFRLLRRRTTQIGRQEAHHPPDATHGVRVNHRIKCRDKIRAPGAREKKQLLREMLEEGTAAKAHRRYKHEPSEHGFMACQLDTAETVPGDPDSQIVYVNLVGTLAYPVPALVDEDSRMTATRLVASACYSADDAEGALPLARRVAMCGYMDNKSSEALLKEAKFPSTLVLMETAEELSAKNCELHLQWIRRDLKQLADDLTNENSGRFVKVEEDEEEEEADVCHGGGGGGGGGDCDDDDLVDDDATMVMSMVTDSWSRKDDDWRDHGSRSKWNDESSWRDWTRRDDDWDDGDAAFSDTRASNRIWRTSHRDPEDVNDEYGEASQNSDNFEHGMTEEKKEEEFMPWKRREEEKENEAGKDDNLGVKVPIIKNDQPPLASLLGISSNEPPALLKSAEAAFTAAKYACPACGADFMKWSACMHHIVTEPPG</sequence>
<comment type="caution">
    <text evidence="3">The sequence shown here is derived from an EMBL/GenBank/DDBJ whole genome shotgun (WGS) entry which is preliminary data.</text>
</comment>
<protein>
    <recommendedName>
        <fullName evidence="2">PPM-type phosphatase domain-containing protein</fullName>
    </recommendedName>
</protein>
<dbReference type="SUPFAM" id="SSF81606">
    <property type="entry name" value="PP2C-like"/>
    <property type="match status" value="1"/>
</dbReference>
<dbReference type="InterPro" id="IPR001932">
    <property type="entry name" value="PPM-type_phosphatase-like_dom"/>
</dbReference>
<feature type="region of interest" description="Disordered" evidence="1">
    <location>
        <begin position="1848"/>
        <end position="1871"/>
    </location>
</feature>
<gene>
    <name evidence="3" type="ORF">AK812_SmicGene7682</name>
</gene>
<dbReference type="PANTHER" id="PTHR47992">
    <property type="entry name" value="PROTEIN PHOSPHATASE"/>
    <property type="match status" value="1"/>
</dbReference>
<feature type="region of interest" description="Disordered" evidence="1">
    <location>
        <begin position="958"/>
        <end position="982"/>
    </location>
</feature>
<name>A0A1Q9EMZ2_SYMMI</name>
<proteinExistence type="predicted"/>
<feature type="compositionally biased region" description="Basic and acidic residues" evidence="1">
    <location>
        <begin position="967"/>
        <end position="982"/>
    </location>
</feature>
<dbReference type="GO" id="GO:0004722">
    <property type="term" value="F:protein serine/threonine phosphatase activity"/>
    <property type="evidence" value="ECO:0007669"/>
    <property type="project" value="InterPro"/>
</dbReference>
<dbReference type="InterPro" id="IPR015655">
    <property type="entry name" value="PP2C"/>
</dbReference>
<feature type="compositionally biased region" description="Low complexity" evidence="1">
    <location>
        <begin position="513"/>
        <end position="529"/>
    </location>
</feature>
<dbReference type="Pfam" id="PF04059">
    <property type="entry name" value="RRM_2"/>
    <property type="match status" value="1"/>
</dbReference>
<feature type="compositionally biased region" description="Basic and acidic residues" evidence="1">
    <location>
        <begin position="1965"/>
        <end position="1981"/>
    </location>
</feature>
<keyword evidence="4" id="KW-1185">Reference proteome</keyword>
<feature type="region of interest" description="Disordered" evidence="1">
    <location>
        <begin position="870"/>
        <end position="932"/>
    </location>
</feature>
<dbReference type="SMART" id="SM00332">
    <property type="entry name" value="PP2Cc"/>
    <property type="match status" value="1"/>
</dbReference>
<feature type="compositionally biased region" description="Basic and acidic residues" evidence="1">
    <location>
        <begin position="51"/>
        <end position="67"/>
    </location>
</feature>
<evidence type="ECO:0000256" key="1">
    <source>
        <dbReference type="SAM" id="MobiDB-lite"/>
    </source>
</evidence>
<evidence type="ECO:0000313" key="4">
    <source>
        <dbReference type="Proteomes" id="UP000186817"/>
    </source>
</evidence>
<dbReference type="SUPFAM" id="SSF54928">
    <property type="entry name" value="RNA-binding domain, RBD"/>
    <property type="match status" value="1"/>
</dbReference>
<dbReference type="SMART" id="SM00331">
    <property type="entry name" value="PP2C_SIG"/>
    <property type="match status" value="1"/>
</dbReference>
<dbReference type="Gene3D" id="3.60.40.10">
    <property type="entry name" value="PPM-type phosphatase domain"/>
    <property type="match status" value="1"/>
</dbReference>
<organism evidence="3 4">
    <name type="scientific">Symbiodinium microadriaticum</name>
    <name type="common">Dinoflagellate</name>
    <name type="synonym">Zooxanthella microadriatica</name>
    <dbReference type="NCBI Taxonomy" id="2951"/>
    <lineage>
        <taxon>Eukaryota</taxon>
        <taxon>Sar</taxon>
        <taxon>Alveolata</taxon>
        <taxon>Dinophyceae</taxon>
        <taxon>Suessiales</taxon>
        <taxon>Symbiodiniaceae</taxon>
        <taxon>Symbiodinium</taxon>
    </lineage>
</organism>
<dbReference type="InterPro" id="IPR035979">
    <property type="entry name" value="RBD_domain_sf"/>
</dbReference>
<accession>A0A1Q9EMZ2</accession>
<dbReference type="Proteomes" id="UP000186817">
    <property type="component" value="Unassembled WGS sequence"/>
</dbReference>
<feature type="region of interest" description="Disordered" evidence="1">
    <location>
        <begin position="1397"/>
        <end position="1420"/>
    </location>
</feature>
<dbReference type="EMBL" id="LSRX01000110">
    <property type="protein sequence ID" value="OLQ08804.1"/>
    <property type="molecule type" value="Genomic_DNA"/>
</dbReference>
<feature type="compositionally biased region" description="Acidic residues" evidence="1">
    <location>
        <begin position="897"/>
        <end position="907"/>
    </location>
</feature>
<feature type="region of interest" description="Disordered" evidence="1">
    <location>
        <begin position="1944"/>
        <end position="1981"/>
    </location>
</feature>
<dbReference type="OrthoDB" id="446631at2759"/>
<feature type="compositionally biased region" description="Gly residues" evidence="1">
    <location>
        <begin position="1861"/>
        <end position="1870"/>
    </location>
</feature>
<feature type="compositionally biased region" description="Polar residues" evidence="1">
    <location>
        <begin position="544"/>
        <end position="553"/>
    </location>
</feature>
<feature type="region of interest" description="Disordered" evidence="1">
    <location>
        <begin position="490"/>
        <end position="554"/>
    </location>
</feature>
<evidence type="ECO:0000313" key="3">
    <source>
        <dbReference type="EMBL" id="OLQ08804.1"/>
    </source>
</evidence>
<feature type="compositionally biased region" description="Acidic residues" evidence="1">
    <location>
        <begin position="872"/>
        <end position="884"/>
    </location>
</feature>
<dbReference type="InterPro" id="IPR036457">
    <property type="entry name" value="PPM-type-like_dom_sf"/>
</dbReference>
<evidence type="ECO:0000259" key="2">
    <source>
        <dbReference type="PROSITE" id="PS51746"/>
    </source>
</evidence>
<dbReference type="Pfam" id="PF00481">
    <property type="entry name" value="PP2C"/>
    <property type="match status" value="1"/>
</dbReference>
<reference evidence="3 4" key="1">
    <citation type="submission" date="2016-02" db="EMBL/GenBank/DDBJ databases">
        <title>Genome analysis of coral dinoflagellate symbionts highlights evolutionary adaptations to a symbiotic lifestyle.</title>
        <authorList>
            <person name="Aranda M."/>
            <person name="Li Y."/>
            <person name="Liew Y.J."/>
            <person name="Baumgarten S."/>
            <person name="Simakov O."/>
            <person name="Wilson M."/>
            <person name="Piel J."/>
            <person name="Ashoor H."/>
            <person name="Bougouffa S."/>
            <person name="Bajic V.B."/>
            <person name="Ryu T."/>
            <person name="Ravasi T."/>
            <person name="Bayer T."/>
            <person name="Micklem G."/>
            <person name="Kim H."/>
            <person name="Bhak J."/>
            <person name="Lajeunesse T.C."/>
            <person name="Voolstra C.R."/>
        </authorList>
    </citation>
    <scope>NUCLEOTIDE SEQUENCE [LARGE SCALE GENOMIC DNA]</scope>
    <source>
        <strain evidence="3 4">CCMP2467</strain>
    </source>
</reference>
<dbReference type="GO" id="GO:0003676">
    <property type="term" value="F:nucleic acid binding"/>
    <property type="evidence" value="ECO:0007669"/>
    <property type="project" value="InterPro"/>
</dbReference>
<feature type="domain" description="PPM-type phosphatase" evidence="2">
    <location>
        <begin position="591"/>
        <end position="847"/>
    </location>
</feature>
<dbReference type="InterPro" id="IPR007201">
    <property type="entry name" value="Mei2-like_Rrm_C"/>
</dbReference>
<dbReference type="PROSITE" id="PS51746">
    <property type="entry name" value="PPM_2"/>
    <property type="match status" value="1"/>
</dbReference>
<feature type="region of interest" description="Disordered" evidence="1">
    <location>
        <begin position="38"/>
        <end position="101"/>
    </location>
</feature>